<dbReference type="Pfam" id="PF01208">
    <property type="entry name" value="URO-D"/>
    <property type="match status" value="1"/>
</dbReference>
<feature type="domain" description="Uroporphyrinogen decarboxylase (URO-D)" evidence="1">
    <location>
        <begin position="190"/>
        <end position="390"/>
    </location>
</feature>
<dbReference type="EMBL" id="LKET01000014">
    <property type="protein sequence ID" value="KPU46197.1"/>
    <property type="molecule type" value="Genomic_DNA"/>
</dbReference>
<protein>
    <submittedName>
        <fullName evidence="2">Uroporphyrinogen decarboxylase (URO-D)</fullName>
    </submittedName>
</protein>
<dbReference type="PATRIC" id="fig|36849.3.peg.334"/>
<evidence type="ECO:0000313" key="2">
    <source>
        <dbReference type="EMBL" id="KPU46197.1"/>
    </source>
</evidence>
<organism evidence="2 3">
    <name type="scientific">Oxobacter pfennigii</name>
    <dbReference type="NCBI Taxonomy" id="36849"/>
    <lineage>
        <taxon>Bacteria</taxon>
        <taxon>Bacillati</taxon>
        <taxon>Bacillota</taxon>
        <taxon>Clostridia</taxon>
        <taxon>Eubacteriales</taxon>
        <taxon>Clostridiaceae</taxon>
        <taxon>Oxobacter</taxon>
    </lineage>
</organism>
<dbReference type="Proteomes" id="UP000050326">
    <property type="component" value="Unassembled WGS sequence"/>
</dbReference>
<dbReference type="STRING" id="36849.OXPF_03070"/>
<name>A0A0P8WU25_9CLOT</name>
<dbReference type="InterPro" id="IPR000257">
    <property type="entry name" value="Uroporphyrinogen_deCOase"/>
</dbReference>
<evidence type="ECO:0000313" key="3">
    <source>
        <dbReference type="Proteomes" id="UP000050326"/>
    </source>
</evidence>
<keyword evidence="3" id="KW-1185">Reference proteome</keyword>
<dbReference type="SUPFAM" id="SSF51726">
    <property type="entry name" value="UROD/MetE-like"/>
    <property type="match status" value="1"/>
</dbReference>
<dbReference type="Gene3D" id="3.20.20.210">
    <property type="match status" value="1"/>
</dbReference>
<reference evidence="2 3" key="1">
    <citation type="submission" date="2015-09" db="EMBL/GenBank/DDBJ databases">
        <title>Genome sequence of Oxobacter pfennigii DSM 3222.</title>
        <authorList>
            <person name="Poehlein A."/>
            <person name="Bengelsdorf F.R."/>
            <person name="Schiel-Bengelsdorf B."/>
            <person name="Duerre P."/>
            <person name="Daniel R."/>
        </authorList>
    </citation>
    <scope>NUCLEOTIDE SEQUENCE [LARGE SCALE GENOMIC DNA]</scope>
    <source>
        <strain evidence="2 3">DSM 3222</strain>
    </source>
</reference>
<dbReference type="OrthoDB" id="9813603at2"/>
<dbReference type="RefSeq" id="WP_054873451.1">
    <property type="nucleotide sequence ID" value="NZ_LKET01000014.1"/>
</dbReference>
<proteinExistence type="predicted"/>
<evidence type="ECO:0000259" key="1">
    <source>
        <dbReference type="Pfam" id="PF01208"/>
    </source>
</evidence>
<dbReference type="AlphaFoldDB" id="A0A0P8WU25"/>
<dbReference type="GO" id="GO:0004853">
    <property type="term" value="F:uroporphyrinogen decarboxylase activity"/>
    <property type="evidence" value="ECO:0007669"/>
    <property type="project" value="InterPro"/>
</dbReference>
<dbReference type="GO" id="GO:0006779">
    <property type="term" value="P:porphyrin-containing compound biosynthetic process"/>
    <property type="evidence" value="ECO:0007669"/>
    <property type="project" value="InterPro"/>
</dbReference>
<accession>A0A0P8WU25</accession>
<sequence>MDSEVKKLQQERISLYDDFYNNKIPKRLPVDAFRMSNNMLAQYGNLNIFDIQYDFSQLAEVSEKVCDEIYSDVCPVPGMSVASRIPSFYSILESQSFVMSGSGFMQHPEVVGMMEEDYDYLIEDAYACLLERVIPRQYKALNSDNTAKAAGVIPMAQASLRRDSAAVAATLQGLIAKKGYYPGPPRGSGGFSAAPYDFLADQLRSFSGISKDIRRNRNKVAEACEALYPLMLKFAMPANPAPQGSVSTPLHMPTYMREKDFVEVWLPTYKRMLEQLAAVGARVSAFCEHDWMRYLDILTELPAGTILRFEYGDPQTIKDKLGKKFIIGGLYPLNLLKSGTKQQCIDKAKELLDIMMPGGGYLFGFDKGAIVLNDINMENYIALSEFIRDYAVYENAGESFGTPLNSEGFKFEPTPVVSKYIFNWEEFKEKYPYTPEFAKANFESLDDEMFKFYMNLLI</sequence>
<comment type="caution">
    <text evidence="2">The sequence shown here is derived from an EMBL/GenBank/DDBJ whole genome shotgun (WGS) entry which is preliminary data.</text>
</comment>
<dbReference type="InterPro" id="IPR038071">
    <property type="entry name" value="UROD/MetE-like_sf"/>
</dbReference>
<gene>
    <name evidence="2" type="ORF">OXPF_03070</name>
</gene>